<evidence type="ECO:0000256" key="4">
    <source>
        <dbReference type="PROSITE-ProRule" id="PRU00335"/>
    </source>
</evidence>
<evidence type="ECO:0000259" key="5">
    <source>
        <dbReference type="PROSITE" id="PS50977"/>
    </source>
</evidence>
<proteinExistence type="predicted"/>
<dbReference type="SUPFAM" id="SSF46689">
    <property type="entry name" value="Homeodomain-like"/>
    <property type="match status" value="1"/>
</dbReference>
<dbReference type="InterPro" id="IPR001647">
    <property type="entry name" value="HTH_TetR"/>
</dbReference>
<dbReference type="PANTHER" id="PTHR30055">
    <property type="entry name" value="HTH-TYPE TRANSCRIPTIONAL REGULATOR RUTR"/>
    <property type="match status" value="1"/>
</dbReference>
<protein>
    <submittedName>
        <fullName evidence="6">TetR family transcriptional regulator</fullName>
    </submittedName>
</protein>
<dbReference type="PROSITE" id="PS50977">
    <property type="entry name" value="HTH_TETR_2"/>
    <property type="match status" value="1"/>
</dbReference>
<keyword evidence="1" id="KW-0805">Transcription regulation</keyword>
<keyword evidence="3" id="KW-0804">Transcription</keyword>
<reference evidence="6 7" key="1">
    <citation type="submission" date="2023-09" db="EMBL/GenBank/DDBJ databases">
        <title>The genome sequence of Streptomyces anthocyanicus.</title>
        <authorList>
            <person name="Mo P."/>
        </authorList>
    </citation>
    <scope>NUCLEOTIDE SEQUENCE [LARGE SCALE GENOMIC DNA]</scope>
    <source>
        <strain evidence="6 7">JCM 4387</strain>
    </source>
</reference>
<evidence type="ECO:0000313" key="7">
    <source>
        <dbReference type="Proteomes" id="UP001249394"/>
    </source>
</evidence>
<sequence length="156" mass="17466">MKDLRERRRLATESEIEDAALDLFEQRGFEGTTVDGIAARVGMSQRTFFRYFATKEDAALGPNRAFEALLAGRVAGTSTLRDVKEAVADVLGELGSSRPDVVRRMVRVRRLVMRTRRCAARPCGGKPNSASGSCGCWPQRRAARRWIRGPVSWPRR</sequence>
<dbReference type="Gene3D" id="1.10.357.10">
    <property type="entry name" value="Tetracycline Repressor, domain 2"/>
    <property type="match status" value="1"/>
</dbReference>
<feature type="domain" description="HTH tetR-type" evidence="5">
    <location>
        <begin position="10"/>
        <end position="70"/>
    </location>
</feature>
<dbReference type="PANTHER" id="PTHR30055:SF238">
    <property type="entry name" value="MYCOFACTOCIN BIOSYNTHESIS TRANSCRIPTIONAL REGULATOR MFTR-RELATED"/>
    <property type="match status" value="1"/>
</dbReference>
<gene>
    <name evidence="6" type="ORF">RI060_37455</name>
</gene>
<evidence type="ECO:0000256" key="3">
    <source>
        <dbReference type="ARBA" id="ARBA00023163"/>
    </source>
</evidence>
<dbReference type="InterPro" id="IPR009057">
    <property type="entry name" value="Homeodomain-like_sf"/>
</dbReference>
<keyword evidence="7" id="KW-1185">Reference proteome</keyword>
<accession>A0ABY9UNX2</accession>
<feature type="DNA-binding region" description="H-T-H motif" evidence="4">
    <location>
        <begin position="33"/>
        <end position="52"/>
    </location>
</feature>
<dbReference type="EMBL" id="CP134213">
    <property type="protein sequence ID" value="WND23982.1"/>
    <property type="molecule type" value="Genomic_DNA"/>
</dbReference>
<dbReference type="InterPro" id="IPR050109">
    <property type="entry name" value="HTH-type_TetR-like_transc_reg"/>
</dbReference>
<dbReference type="Pfam" id="PF00440">
    <property type="entry name" value="TetR_N"/>
    <property type="match status" value="1"/>
</dbReference>
<dbReference type="PRINTS" id="PR00455">
    <property type="entry name" value="HTHTETR"/>
</dbReference>
<evidence type="ECO:0000256" key="1">
    <source>
        <dbReference type="ARBA" id="ARBA00023015"/>
    </source>
</evidence>
<organism evidence="6 7">
    <name type="scientific">Streptomyces violaceus</name>
    <name type="common">Streptomyces venezuelae</name>
    <dbReference type="NCBI Taxonomy" id="1936"/>
    <lineage>
        <taxon>Bacteria</taxon>
        <taxon>Bacillati</taxon>
        <taxon>Actinomycetota</taxon>
        <taxon>Actinomycetes</taxon>
        <taxon>Kitasatosporales</taxon>
        <taxon>Streptomycetaceae</taxon>
        <taxon>Streptomyces</taxon>
    </lineage>
</organism>
<name>A0ABY9UNX2_STRVL</name>
<dbReference type="Proteomes" id="UP001249394">
    <property type="component" value="Chromosome"/>
</dbReference>
<keyword evidence="2 4" id="KW-0238">DNA-binding</keyword>
<evidence type="ECO:0000256" key="2">
    <source>
        <dbReference type="ARBA" id="ARBA00023125"/>
    </source>
</evidence>
<evidence type="ECO:0000313" key="6">
    <source>
        <dbReference type="EMBL" id="WND23982.1"/>
    </source>
</evidence>